<keyword evidence="2" id="KW-0547">Nucleotide-binding</keyword>
<accession>A0A856M9K4</accession>
<dbReference type="RefSeq" id="WP_169265521.1">
    <property type="nucleotide sequence ID" value="NZ_CAWOXK010000001.1"/>
</dbReference>
<dbReference type="EMBL" id="CP030118">
    <property type="protein sequence ID" value="QDL07853.1"/>
    <property type="molecule type" value="Genomic_DNA"/>
</dbReference>
<keyword evidence="2" id="KW-0378">Hydrolase</keyword>
<evidence type="ECO:0000259" key="1">
    <source>
        <dbReference type="PROSITE" id="PS51194"/>
    </source>
</evidence>
<dbReference type="KEGG" id="bsen:DP114_08015"/>
<keyword evidence="2" id="KW-0347">Helicase</keyword>
<dbReference type="InterPro" id="IPR027417">
    <property type="entry name" value="P-loop_NTPase"/>
</dbReference>
<dbReference type="AlphaFoldDB" id="A0A856M9K4"/>
<dbReference type="Pfam" id="PF00271">
    <property type="entry name" value="Helicase_C"/>
    <property type="match status" value="1"/>
</dbReference>
<dbReference type="CDD" id="cd18785">
    <property type="entry name" value="SF2_C"/>
    <property type="match status" value="1"/>
</dbReference>
<sequence length="1208" mass="136204">MKPEDILSDTGLNVSDSQRQEQHLQFVENFYRRIHGHITGISDHRSVITGSTEPRRLMPTGYLSALPAVSSVSSQQQNTFRPSNCGLVINLATDWEQKQLPIELKIRFSVFLPKLDLSKAADRSLRPMWQRFDISASISSIIQDLFGDGSPTLTKLNQDITDQLIKIIEIHQADSQSWLLGLNPIIDDLTGSEFILDQDKNYKELQAELRKRITNKKNKGKNDKTTADSDIPLGQVSPVNFKVTVEAQKRTLGGQTRLRLFLRNKSDQIAIFGDPRDTGLFGACLEIKLPQEMWQPIELSRFKISYQVDSTVPAQGINCTPQFDENQGFVRIWTEFLPIYWQKRLYTAGIKAPFKYLAINDGDADLQILQSILLKMGEYRDNWQALINQKHPQTGGNQDNAEAQADLDNFKQEIQRFELGIQVLSNPKYAMLRRAFNLMNQTFVEIDEKRKQRKKAIYENWRPFQIVYIVSNLVALAARKWTGDFTKNPLAQIDHAAVVHFPTGGGKSEAVMGIILTQAFFDRLRSRDWGVVAWLRYPLRLLTYQQLQRFLDTLVVADEVRKQQPDLANTAEFTVGYYGGRDNSPNSLKSVPDELGKYIGQAKKEMQDAGITKLPKYLSLADVGQYVPGSIQQYRMVMRCPYCGLEEVHTFIDPQTKELRHRCGSLNKPLPQNACGREIPLYIVDEDIYSRLPTLLVGTLDKIANITFRPASRTLFGGVSDICSVHGFVANNTCHKQDSVGGCTRRELKHLSSAPVDPGIPLIFQDELHLLREELGTFDGHYEALIDSIHEERGAIRPKVLAATATIEGAEQQTRHLYWRELSQFPVRGPAEGRSFYANQHSRYVTRGFVGLRPTAANPLDAAMALISALRTELEIIRNNPAKYKVEYGLSSLTDEEFLKLVDEHDLCCTYVNSKNDGSDIRRSINEQVKAELRDQFGESQANAMLPEAITLSGDDGIEVVKEVLKRMETRQKDLNPNSSERLRDVVATSLISHGVDIDRLNLMLFYGWPSTTAEYIQASSRAGRTVPGLVFILFRPQRARERAIFDYFVKAHEYLDQMVEAVPIDRFAHNALYRTAFGLLLGRLLHIDGPAARGGNQVIDLAGIDKLDKLRELIHGLGKGGSPIDINTVVGKIPNTINPDLLPEGEVFNIPLKLVAAAFLSQIERIVQDPNESNLVTNGLTKDDIADDFRLLLSLRDVDTGIRITGY</sequence>
<organism evidence="2 3">
    <name type="scientific">Brasilonema sennae CENA114</name>
    <dbReference type="NCBI Taxonomy" id="415709"/>
    <lineage>
        <taxon>Bacteria</taxon>
        <taxon>Bacillati</taxon>
        <taxon>Cyanobacteriota</taxon>
        <taxon>Cyanophyceae</taxon>
        <taxon>Nostocales</taxon>
        <taxon>Scytonemataceae</taxon>
        <taxon>Brasilonema</taxon>
        <taxon>Bromeliae group (in: Brasilonema)</taxon>
    </lineage>
</organism>
<keyword evidence="3" id="KW-1185">Reference proteome</keyword>
<feature type="domain" description="Helicase C-terminal" evidence="1">
    <location>
        <begin position="900"/>
        <end position="1064"/>
    </location>
</feature>
<dbReference type="InterPro" id="IPR001650">
    <property type="entry name" value="Helicase_C-like"/>
</dbReference>
<evidence type="ECO:0000313" key="2">
    <source>
        <dbReference type="EMBL" id="QDL07853.1"/>
    </source>
</evidence>
<proteinExistence type="predicted"/>
<keyword evidence="2" id="KW-0067">ATP-binding</keyword>
<dbReference type="Proteomes" id="UP000503129">
    <property type="component" value="Chromosome"/>
</dbReference>
<protein>
    <submittedName>
        <fullName evidence="2">Helicase</fullName>
    </submittedName>
</protein>
<gene>
    <name evidence="2" type="ORF">DP114_08015</name>
</gene>
<dbReference type="Gene3D" id="3.40.50.300">
    <property type="entry name" value="P-loop containing nucleotide triphosphate hydrolases"/>
    <property type="match status" value="1"/>
</dbReference>
<dbReference type="PROSITE" id="PS51194">
    <property type="entry name" value="HELICASE_CTER"/>
    <property type="match status" value="1"/>
</dbReference>
<reference evidence="2 3" key="1">
    <citation type="submission" date="2018-06" db="EMBL/GenBank/DDBJ databases">
        <title>Comparative genomics of Brasilonema spp. strains.</title>
        <authorList>
            <person name="Alvarenga D.O."/>
            <person name="Fiore M.F."/>
            <person name="Varani A.M."/>
        </authorList>
    </citation>
    <scope>NUCLEOTIDE SEQUENCE [LARGE SCALE GENOMIC DNA]</scope>
    <source>
        <strain evidence="2 3">CENA114</strain>
    </source>
</reference>
<evidence type="ECO:0000313" key="3">
    <source>
        <dbReference type="Proteomes" id="UP000503129"/>
    </source>
</evidence>
<dbReference type="SUPFAM" id="SSF52540">
    <property type="entry name" value="P-loop containing nucleoside triphosphate hydrolases"/>
    <property type="match status" value="1"/>
</dbReference>
<dbReference type="GO" id="GO:0004386">
    <property type="term" value="F:helicase activity"/>
    <property type="evidence" value="ECO:0007669"/>
    <property type="project" value="UniProtKB-KW"/>
</dbReference>
<name>A0A856M9K4_9CYAN</name>